<proteinExistence type="predicted"/>
<dbReference type="AlphaFoldDB" id="A0ABC8VX44"/>
<dbReference type="CDD" id="cd09917">
    <property type="entry name" value="F-box_SF"/>
    <property type="match status" value="1"/>
</dbReference>
<dbReference type="Proteomes" id="UP001497457">
    <property type="component" value="Chromosome 11b"/>
</dbReference>
<protein>
    <recommendedName>
        <fullName evidence="4">F-box domain-containing protein</fullName>
    </recommendedName>
</protein>
<dbReference type="EMBL" id="OZ075121">
    <property type="protein sequence ID" value="CAL4898309.1"/>
    <property type="molecule type" value="Genomic_DNA"/>
</dbReference>
<dbReference type="InterPro" id="IPR036047">
    <property type="entry name" value="F-box-like_dom_sf"/>
</dbReference>
<evidence type="ECO:0008006" key="4">
    <source>
        <dbReference type="Google" id="ProtNLM"/>
    </source>
</evidence>
<feature type="region of interest" description="Disordered" evidence="1">
    <location>
        <begin position="14"/>
        <end position="61"/>
    </location>
</feature>
<gene>
    <name evidence="2" type="ORF">URODEC1_LOCUS7687</name>
</gene>
<sequence length="391" mass="43054">MYWASAHCDGLPWRPIGPGTQFPSPGSLPSIRSRLQSEQPASAPAPARLPATARRPAAPNSRVWRPAAMDESGSDDVLDLVLEQVDSHVSLIRAAAVCKRWRRAIADAAFLRRYRSLRAPPVAVGYRNGFDDRYSSVGPVFAPSAAPSVVDARHFSLDFLPGDAASWELVDSRGSLLVLWQAYFSAEIVVCEPLTRRYKRIPPPADLNNYYRWRCYLIDGEADEAGGCIGMYNFRVVYMFTKRDDGNKHVVMYTVGSSWSKTNFDRITPSSNCLSPVGHGGGCWYFVQGSALIVLDSSTGDFSSSELPPLVEDWDSHAEDGDFFITNGRDSRLRIFTVFDGTMMVLVTLESGEWMLEKRVFLSEATCGLPEKPRVPSASGRALVVSQLGAG</sequence>
<dbReference type="SUPFAM" id="SSF81383">
    <property type="entry name" value="F-box domain"/>
    <property type="match status" value="1"/>
</dbReference>
<evidence type="ECO:0000313" key="2">
    <source>
        <dbReference type="EMBL" id="CAL4898309.1"/>
    </source>
</evidence>
<dbReference type="PANTHER" id="PTHR33207">
    <property type="entry name" value="F-BOX DOMAIN CONTAINING PROTEIN-RELATED"/>
    <property type="match status" value="1"/>
</dbReference>
<keyword evidence="3" id="KW-1185">Reference proteome</keyword>
<reference evidence="2" key="1">
    <citation type="submission" date="2024-10" db="EMBL/GenBank/DDBJ databases">
        <authorList>
            <person name="Ryan C."/>
        </authorList>
    </citation>
    <scope>NUCLEOTIDE SEQUENCE [LARGE SCALE GENOMIC DNA]</scope>
</reference>
<name>A0ABC8VX44_9POAL</name>
<organism evidence="2 3">
    <name type="scientific">Urochloa decumbens</name>
    <dbReference type="NCBI Taxonomy" id="240449"/>
    <lineage>
        <taxon>Eukaryota</taxon>
        <taxon>Viridiplantae</taxon>
        <taxon>Streptophyta</taxon>
        <taxon>Embryophyta</taxon>
        <taxon>Tracheophyta</taxon>
        <taxon>Spermatophyta</taxon>
        <taxon>Magnoliopsida</taxon>
        <taxon>Liliopsida</taxon>
        <taxon>Poales</taxon>
        <taxon>Poaceae</taxon>
        <taxon>PACMAD clade</taxon>
        <taxon>Panicoideae</taxon>
        <taxon>Panicodae</taxon>
        <taxon>Paniceae</taxon>
        <taxon>Melinidinae</taxon>
        <taxon>Urochloa</taxon>
    </lineage>
</organism>
<feature type="compositionally biased region" description="Low complexity" evidence="1">
    <location>
        <begin position="40"/>
        <end position="59"/>
    </location>
</feature>
<accession>A0ABC8VX44</accession>
<evidence type="ECO:0000313" key="3">
    <source>
        <dbReference type="Proteomes" id="UP001497457"/>
    </source>
</evidence>
<evidence type="ECO:0000256" key="1">
    <source>
        <dbReference type="SAM" id="MobiDB-lite"/>
    </source>
</evidence>